<dbReference type="AlphaFoldDB" id="A0A412YIN8"/>
<evidence type="ECO:0000256" key="2">
    <source>
        <dbReference type="ARBA" id="ARBA00023125"/>
    </source>
</evidence>
<dbReference type="Proteomes" id="UP000283850">
    <property type="component" value="Unassembled WGS sequence"/>
</dbReference>
<gene>
    <name evidence="3" type="ORF">DWW10_04460</name>
</gene>
<dbReference type="RefSeq" id="WP_022391531.1">
    <property type="nucleotide sequence ID" value="NZ_JADMTM010000008.1"/>
</dbReference>
<dbReference type="InterPro" id="IPR006628">
    <property type="entry name" value="PUR-bd_fam"/>
</dbReference>
<organism evidence="3 4">
    <name type="scientific">Bacteroides intestinalis</name>
    <dbReference type="NCBI Taxonomy" id="329854"/>
    <lineage>
        <taxon>Bacteria</taxon>
        <taxon>Pseudomonadati</taxon>
        <taxon>Bacteroidota</taxon>
        <taxon>Bacteroidia</taxon>
        <taxon>Bacteroidales</taxon>
        <taxon>Bacteroidaceae</taxon>
        <taxon>Bacteroides</taxon>
    </lineage>
</organism>
<dbReference type="Pfam" id="PF11680">
    <property type="entry name" value="DUF3276"/>
    <property type="match status" value="1"/>
</dbReference>
<sequence>MEDLKKKGADMNDKEIVFSKSIKAGKRIYYLDVKKNRKDEMFLAITESKKVVTGEGEDAQVSFEKHKIFLYREDFEKFMNGLNEAINFINQKEMLEVIGDMNAKADAENVIDADANIEAALEAIAEMNEKGMELDGEIKIDIDFEEPTL</sequence>
<evidence type="ECO:0000313" key="3">
    <source>
        <dbReference type="EMBL" id="RGV57298.1"/>
    </source>
</evidence>
<comment type="similarity">
    <text evidence="1">Belongs to the PUR DNA-binding protein family.</text>
</comment>
<protein>
    <submittedName>
        <fullName evidence="3">DUF3276 family protein</fullName>
    </submittedName>
</protein>
<proteinExistence type="inferred from homology"/>
<dbReference type="GO" id="GO:0000977">
    <property type="term" value="F:RNA polymerase II transcription regulatory region sequence-specific DNA binding"/>
    <property type="evidence" value="ECO:0007669"/>
    <property type="project" value="InterPro"/>
</dbReference>
<reference evidence="3 4" key="1">
    <citation type="submission" date="2018-08" db="EMBL/GenBank/DDBJ databases">
        <title>A genome reference for cultivated species of the human gut microbiota.</title>
        <authorList>
            <person name="Zou Y."/>
            <person name="Xue W."/>
            <person name="Luo G."/>
        </authorList>
    </citation>
    <scope>NUCLEOTIDE SEQUENCE [LARGE SCALE GENOMIC DNA]</scope>
    <source>
        <strain evidence="3 4">AF14-32</strain>
    </source>
</reference>
<dbReference type="SMART" id="SM00712">
    <property type="entry name" value="PUR"/>
    <property type="match status" value="1"/>
</dbReference>
<name>A0A412YIN8_9BACE</name>
<evidence type="ECO:0000313" key="4">
    <source>
        <dbReference type="Proteomes" id="UP000283850"/>
    </source>
</evidence>
<dbReference type="Gene3D" id="3.10.450.700">
    <property type="match status" value="1"/>
</dbReference>
<dbReference type="EMBL" id="QRZF01000002">
    <property type="protein sequence ID" value="RGV57298.1"/>
    <property type="molecule type" value="Genomic_DNA"/>
</dbReference>
<accession>A0A412YIN8</accession>
<comment type="caution">
    <text evidence="3">The sequence shown here is derived from an EMBL/GenBank/DDBJ whole genome shotgun (WGS) entry which is preliminary data.</text>
</comment>
<dbReference type="GO" id="GO:0032422">
    <property type="term" value="F:purine-rich negative regulatory element binding"/>
    <property type="evidence" value="ECO:0007669"/>
    <property type="project" value="InterPro"/>
</dbReference>
<evidence type="ECO:0000256" key="1">
    <source>
        <dbReference type="ARBA" id="ARBA00009251"/>
    </source>
</evidence>
<keyword evidence="2" id="KW-0238">DNA-binding</keyword>